<dbReference type="AlphaFoldDB" id="A0A381NCG4"/>
<dbReference type="Pfam" id="PF13489">
    <property type="entry name" value="Methyltransf_23"/>
    <property type="match status" value="1"/>
</dbReference>
<sequence>MRPDQRTSGDSIFTTRGLGRFVQYLDKLRSPTVIDLGPGVGSSVAFFGERLGCKLIVEDLFTELEHSAGQTEPESDRLASVMRERLDYKADSIDGVLCWDVFDYLDKLSAESLAQQIVRILKPGGAVFALFSECRFSESRLTKYAIVDTEHIESRTYSTARSRTRWWGSRDVCKLFHGLTIGESYLLKIQIREMLFLKPRPTAGL</sequence>
<dbReference type="SUPFAM" id="SSF53335">
    <property type="entry name" value="S-adenosyl-L-methionine-dependent methyltransferases"/>
    <property type="match status" value="1"/>
</dbReference>
<protein>
    <recommendedName>
        <fullName evidence="2">Methyltransferase type 11 domain-containing protein</fullName>
    </recommendedName>
</protein>
<dbReference type="CDD" id="cd02440">
    <property type="entry name" value="AdoMet_MTases"/>
    <property type="match status" value="1"/>
</dbReference>
<dbReference type="InterPro" id="IPR029063">
    <property type="entry name" value="SAM-dependent_MTases_sf"/>
</dbReference>
<name>A0A381NCG4_9ZZZZ</name>
<dbReference type="EMBL" id="UINC01000214">
    <property type="protein sequence ID" value="SUZ51253.1"/>
    <property type="molecule type" value="Genomic_DNA"/>
</dbReference>
<evidence type="ECO:0008006" key="2">
    <source>
        <dbReference type="Google" id="ProtNLM"/>
    </source>
</evidence>
<evidence type="ECO:0000313" key="1">
    <source>
        <dbReference type="EMBL" id="SUZ51253.1"/>
    </source>
</evidence>
<gene>
    <name evidence="1" type="ORF">METZ01_LOCUS4107</name>
</gene>
<proteinExistence type="predicted"/>
<dbReference type="Gene3D" id="3.40.50.150">
    <property type="entry name" value="Vaccinia Virus protein VP39"/>
    <property type="match status" value="1"/>
</dbReference>
<accession>A0A381NCG4</accession>
<reference evidence="1" key="1">
    <citation type="submission" date="2018-05" db="EMBL/GenBank/DDBJ databases">
        <authorList>
            <person name="Lanie J.A."/>
            <person name="Ng W.-L."/>
            <person name="Kazmierczak K.M."/>
            <person name="Andrzejewski T.M."/>
            <person name="Davidsen T.M."/>
            <person name="Wayne K.J."/>
            <person name="Tettelin H."/>
            <person name="Glass J.I."/>
            <person name="Rusch D."/>
            <person name="Podicherti R."/>
            <person name="Tsui H.-C.T."/>
            <person name="Winkler M.E."/>
        </authorList>
    </citation>
    <scope>NUCLEOTIDE SEQUENCE</scope>
</reference>
<organism evidence="1">
    <name type="scientific">marine metagenome</name>
    <dbReference type="NCBI Taxonomy" id="408172"/>
    <lineage>
        <taxon>unclassified sequences</taxon>
        <taxon>metagenomes</taxon>
        <taxon>ecological metagenomes</taxon>
    </lineage>
</organism>